<feature type="chain" id="PRO_5015648855" description="YARHG domain-containing protein" evidence="1">
    <location>
        <begin position="46"/>
        <end position="140"/>
    </location>
</feature>
<comment type="caution">
    <text evidence="3">The sequence shown here is derived from an EMBL/GenBank/DDBJ whole genome shotgun (WGS) entry which is preliminary data.</text>
</comment>
<organism evidence="3 4">
    <name type="scientific">Mesorhizobium helmanticense</name>
    <dbReference type="NCBI Taxonomy" id="1776423"/>
    <lineage>
        <taxon>Bacteria</taxon>
        <taxon>Pseudomonadati</taxon>
        <taxon>Pseudomonadota</taxon>
        <taxon>Alphaproteobacteria</taxon>
        <taxon>Hyphomicrobiales</taxon>
        <taxon>Phyllobacteriaceae</taxon>
        <taxon>Mesorhizobium</taxon>
    </lineage>
</organism>
<dbReference type="AlphaFoldDB" id="A0A2T4IWA7"/>
<feature type="domain" description="YARHG" evidence="2">
    <location>
        <begin position="55"/>
        <end position="135"/>
    </location>
</feature>
<evidence type="ECO:0000313" key="4">
    <source>
        <dbReference type="Proteomes" id="UP000240259"/>
    </source>
</evidence>
<dbReference type="EMBL" id="PZJX01000027">
    <property type="protein sequence ID" value="PTE09868.1"/>
    <property type="molecule type" value="Genomic_DNA"/>
</dbReference>
<feature type="signal peptide" evidence="1">
    <location>
        <begin position="1"/>
        <end position="45"/>
    </location>
</feature>
<name>A0A2T4IWA7_9HYPH</name>
<evidence type="ECO:0000256" key="1">
    <source>
        <dbReference type="SAM" id="SignalP"/>
    </source>
</evidence>
<dbReference type="InterPro" id="IPR038434">
    <property type="entry name" value="YARHG_sf"/>
</dbReference>
<dbReference type="Gene3D" id="1.20.58.1690">
    <property type="match status" value="1"/>
</dbReference>
<proteinExistence type="predicted"/>
<dbReference type="InterPro" id="IPR025582">
    <property type="entry name" value="YARHG_dom"/>
</dbReference>
<keyword evidence="1" id="KW-0732">Signal</keyword>
<reference evidence="3 4" key="1">
    <citation type="submission" date="2018-03" db="EMBL/GenBank/DDBJ databases">
        <title>Genome sequence of the symbiotic type strain Mesorhizobium helmanticense CSLC115NT isolated from Lotus corniculatus nodules.</title>
        <authorList>
            <person name="Sannazzaro A.I."/>
            <person name="Torres Tejerizo G.A."/>
            <person name="Dip D."/>
            <person name="Caballero M."/>
            <person name="Pistorio M."/>
            <person name="Estrella M.J."/>
        </authorList>
    </citation>
    <scope>NUCLEOTIDE SEQUENCE [LARGE SCALE GENOMIC DNA]</scope>
    <source>
        <strain evidence="3 4">CSLC115N</strain>
    </source>
</reference>
<dbReference type="Pfam" id="PF13308">
    <property type="entry name" value="YARHG"/>
    <property type="match status" value="1"/>
</dbReference>
<accession>A0A2T4IWA7</accession>
<protein>
    <recommendedName>
        <fullName evidence="2">YARHG domain-containing protein</fullName>
    </recommendedName>
</protein>
<gene>
    <name evidence="3" type="ORF">C9427_14465</name>
</gene>
<sequence length="140" mass="15539">MTQINTASDLDAIISRWRTAFMGKRIRLFGTAAVLAIAISGPATADCYDILGCTDRNLFSRHFHDYLAAPHPDGPNCQFLWEMRNGILAERGYCFHTARGKAHFGNEGCRYDDADSVPLSSIERSNIATIARAERVKGCR</sequence>
<dbReference type="Proteomes" id="UP000240259">
    <property type="component" value="Unassembled WGS sequence"/>
</dbReference>
<evidence type="ECO:0000259" key="2">
    <source>
        <dbReference type="SMART" id="SM01324"/>
    </source>
</evidence>
<keyword evidence="4" id="KW-1185">Reference proteome</keyword>
<dbReference type="SMART" id="SM01324">
    <property type="entry name" value="YARHG"/>
    <property type="match status" value="1"/>
</dbReference>
<evidence type="ECO:0000313" key="3">
    <source>
        <dbReference type="EMBL" id="PTE09868.1"/>
    </source>
</evidence>